<dbReference type="Proteomes" id="UP000252174">
    <property type="component" value="Unassembled WGS sequence"/>
</dbReference>
<accession>A0A369AFT6</accession>
<gene>
    <name evidence="2" type="ORF">DFR45_1098</name>
</gene>
<sequence>MPDNSHHPHPLRPGFILALLLWAGLAVGGLKALQFLHWAPSTLVPAAALESKPSPRSLGAVAPTEAIEPASGPGWETLSTQQKLALYPLAERWASLSKAQKKYWLTLAETFHTLPQSEQDRLHARMTTWASLSAQQRNQARLNYAGASRLAPKDKLERWEAYQALSEEEKRQLAARAAAKPQGAATALRPAPSRKLVQVPAALQASPNRPNPPKISPPKGLLPRLDAPLPAAATDPFGNPAQAPVETAPVDVPMAVPTPLPPLPSTEPPSEGSSTASTGAALPGR</sequence>
<dbReference type="Pfam" id="PF11304">
    <property type="entry name" value="DUF3106"/>
    <property type="match status" value="1"/>
</dbReference>
<dbReference type="AlphaFoldDB" id="A0A369AFT6"/>
<dbReference type="InterPro" id="IPR021455">
    <property type="entry name" value="DUF3106"/>
</dbReference>
<feature type="compositionally biased region" description="Low complexity" evidence="1">
    <location>
        <begin position="268"/>
        <end position="285"/>
    </location>
</feature>
<feature type="compositionally biased region" description="Low complexity" evidence="1">
    <location>
        <begin position="174"/>
        <end position="187"/>
    </location>
</feature>
<reference evidence="2 3" key="1">
    <citation type="submission" date="2018-07" db="EMBL/GenBank/DDBJ databases">
        <title>Genomic Encyclopedia of Type Strains, Phase IV (KMG-IV): sequencing the most valuable type-strain genomes for metagenomic binning, comparative biology and taxonomic classification.</title>
        <authorList>
            <person name="Goeker M."/>
        </authorList>
    </citation>
    <scope>NUCLEOTIDE SEQUENCE [LARGE SCALE GENOMIC DNA]</scope>
    <source>
        <strain evidence="2 3">DSM 100911</strain>
    </source>
</reference>
<organism evidence="2 3">
    <name type="scientific">Extensimonas vulgaris</name>
    <dbReference type="NCBI Taxonomy" id="1031594"/>
    <lineage>
        <taxon>Bacteria</taxon>
        <taxon>Pseudomonadati</taxon>
        <taxon>Pseudomonadota</taxon>
        <taxon>Betaproteobacteria</taxon>
        <taxon>Burkholderiales</taxon>
        <taxon>Comamonadaceae</taxon>
        <taxon>Extensimonas</taxon>
    </lineage>
</organism>
<dbReference type="RefSeq" id="WP_114483936.1">
    <property type="nucleotide sequence ID" value="NZ_QPJU01000009.1"/>
</dbReference>
<feature type="compositionally biased region" description="Pro residues" evidence="1">
    <location>
        <begin position="256"/>
        <end position="267"/>
    </location>
</feature>
<protein>
    <submittedName>
        <fullName evidence="2">Uncharacterized protein DUF3106</fullName>
    </submittedName>
</protein>
<proteinExistence type="predicted"/>
<dbReference type="EMBL" id="QPJU01000009">
    <property type="protein sequence ID" value="RCX08189.1"/>
    <property type="molecule type" value="Genomic_DNA"/>
</dbReference>
<comment type="caution">
    <text evidence="2">The sequence shown here is derived from an EMBL/GenBank/DDBJ whole genome shotgun (WGS) entry which is preliminary data.</text>
</comment>
<feature type="region of interest" description="Disordered" evidence="1">
    <location>
        <begin position="173"/>
        <end position="285"/>
    </location>
</feature>
<name>A0A369AFT6_9BURK</name>
<evidence type="ECO:0000313" key="3">
    <source>
        <dbReference type="Proteomes" id="UP000252174"/>
    </source>
</evidence>
<dbReference type="OrthoDB" id="9796567at2"/>
<feature type="compositionally biased region" description="Low complexity" evidence="1">
    <location>
        <begin position="217"/>
        <end position="236"/>
    </location>
</feature>
<evidence type="ECO:0000313" key="2">
    <source>
        <dbReference type="EMBL" id="RCX08189.1"/>
    </source>
</evidence>
<evidence type="ECO:0000256" key="1">
    <source>
        <dbReference type="SAM" id="MobiDB-lite"/>
    </source>
</evidence>
<keyword evidence="3" id="KW-1185">Reference proteome</keyword>